<evidence type="ECO:0000313" key="3">
    <source>
        <dbReference type="Proteomes" id="UP000646548"/>
    </source>
</evidence>
<evidence type="ECO:0000313" key="2">
    <source>
        <dbReference type="EMBL" id="KAF6736049.1"/>
    </source>
</evidence>
<gene>
    <name evidence="2" type="ORF">FQA47_014563</name>
</gene>
<proteinExistence type="predicted"/>
<dbReference type="Proteomes" id="UP000646548">
    <property type="component" value="Unassembled WGS sequence"/>
</dbReference>
<feature type="region of interest" description="Disordered" evidence="1">
    <location>
        <begin position="33"/>
        <end position="52"/>
    </location>
</feature>
<organism evidence="2 3">
    <name type="scientific">Oryzias melastigma</name>
    <name type="common">Marine medaka</name>
    <dbReference type="NCBI Taxonomy" id="30732"/>
    <lineage>
        <taxon>Eukaryota</taxon>
        <taxon>Metazoa</taxon>
        <taxon>Chordata</taxon>
        <taxon>Craniata</taxon>
        <taxon>Vertebrata</taxon>
        <taxon>Euteleostomi</taxon>
        <taxon>Actinopterygii</taxon>
        <taxon>Neopterygii</taxon>
        <taxon>Teleostei</taxon>
        <taxon>Neoteleostei</taxon>
        <taxon>Acanthomorphata</taxon>
        <taxon>Ovalentaria</taxon>
        <taxon>Atherinomorphae</taxon>
        <taxon>Beloniformes</taxon>
        <taxon>Adrianichthyidae</taxon>
        <taxon>Oryziinae</taxon>
        <taxon>Oryzias</taxon>
    </lineage>
</organism>
<accession>A0A834FKT4</accession>
<protein>
    <submittedName>
        <fullName evidence="2">Uncharacterized protein</fullName>
    </submittedName>
</protein>
<name>A0A834FKT4_ORYME</name>
<comment type="caution">
    <text evidence="2">The sequence shown here is derived from an EMBL/GenBank/DDBJ whole genome shotgun (WGS) entry which is preliminary data.</text>
</comment>
<feature type="region of interest" description="Disordered" evidence="1">
    <location>
        <begin position="104"/>
        <end position="124"/>
    </location>
</feature>
<dbReference type="EMBL" id="WKFB01000097">
    <property type="protein sequence ID" value="KAF6736049.1"/>
    <property type="molecule type" value="Genomic_DNA"/>
</dbReference>
<sequence>MESFLSFSLEKCIHQGFYQNQSDRCASFTFDSLRPIPSDQQSHPANQPAEEKRLAHPRLCDWRLHHSPPPLCISLDKERKVSKGVGLRESSTLSSMCEGPQRLWGRKTFTQSSPGTETEELWDR</sequence>
<dbReference type="AlphaFoldDB" id="A0A834FKT4"/>
<reference evidence="2" key="1">
    <citation type="journal article" name="BMC Genomics">
        <title>Long-read sequencing and de novo genome assembly of marine medaka (Oryzias melastigma).</title>
        <authorList>
            <person name="Liang P."/>
            <person name="Saqib H.S.A."/>
            <person name="Ni X."/>
            <person name="Shen Y."/>
        </authorList>
    </citation>
    <scope>NUCLEOTIDE SEQUENCE</scope>
    <source>
        <strain evidence="2">Bigg-433</strain>
    </source>
</reference>
<evidence type="ECO:0000256" key="1">
    <source>
        <dbReference type="SAM" id="MobiDB-lite"/>
    </source>
</evidence>